<feature type="compositionally biased region" description="Acidic residues" evidence="1">
    <location>
        <begin position="323"/>
        <end position="342"/>
    </location>
</feature>
<dbReference type="OrthoDB" id="2591449at2759"/>
<proteinExistence type="predicted"/>
<dbReference type="STRING" id="930990.A0A067M5X4"/>
<dbReference type="InParanoid" id="A0A067M5X4"/>
<organism evidence="2 3">
    <name type="scientific">Botryobasidium botryosum (strain FD-172 SS1)</name>
    <dbReference type="NCBI Taxonomy" id="930990"/>
    <lineage>
        <taxon>Eukaryota</taxon>
        <taxon>Fungi</taxon>
        <taxon>Dikarya</taxon>
        <taxon>Basidiomycota</taxon>
        <taxon>Agaricomycotina</taxon>
        <taxon>Agaricomycetes</taxon>
        <taxon>Cantharellales</taxon>
        <taxon>Botryobasidiaceae</taxon>
        <taxon>Botryobasidium</taxon>
    </lineage>
</organism>
<feature type="region of interest" description="Disordered" evidence="1">
    <location>
        <begin position="236"/>
        <end position="256"/>
    </location>
</feature>
<accession>A0A067M5X4</accession>
<dbReference type="AlphaFoldDB" id="A0A067M5X4"/>
<feature type="compositionally biased region" description="Low complexity" evidence="1">
    <location>
        <begin position="480"/>
        <end position="501"/>
    </location>
</feature>
<feature type="region of interest" description="Disordered" evidence="1">
    <location>
        <begin position="538"/>
        <end position="652"/>
    </location>
</feature>
<feature type="region of interest" description="Disordered" evidence="1">
    <location>
        <begin position="322"/>
        <end position="342"/>
    </location>
</feature>
<feature type="region of interest" description="Disordered" evidence="1">
    <location>
        <begin position="1"/>
        <end position="101"/>
    </location>
</feature>
<feature type="region of interest" description="Disordered" evidence="1">
    <location>
        <begin position="412"/>
        <end position="463"/>
    </location>
</feature>
<feature type="compositionally biased region" description="Polar residues" evidence="1">
    <location>
        <begin position="236"/>
        <end position="246"/>
    </location>
</feature>
<feature type="region of interest" description="Disordered" evidence="1">
    <location>
        <begin position="115"/>
        <end position="163"/>
    </location>
</feature>
<reference evidence="3" key="1">
    <citation type="journal article" date="2014" name="Proc. Natl. Acad. Sci. U.S.A.">
        <title>Extensive sampling of basidiomycete genomes demonstrates inadequacy of the white-rot/brown-rot paradigm for wood decay fungi.</title>
        <authorList>
            <person name="Riley R."/>
            <person name="Salamov A.A."/>
            <person name="Brown D.W."/>
            <person name="Nagy L.G."/>
            <person name="Floudas D."/>
            <person name="Held B.W."/>
            <person name="Levasseur A."/>
            <person name="Lombard V."/>
            <person name="Morin E."/>
            <person name="Otillar R."/>
            <person name="Lindquist E.A."/>
            <person name="Sun H."/>
            <person name="LaButti K.M."/>
            <person name="Schmutz J."/>
            <person name="Jabbour D."/>
            <person name="Luo H."/>
            <person name="Baker S.E."/>
            <person name="Pisabarro A.G."/>
            <person name="Walton J.D."/>
            <person name="Blanchette R.A."/>
            <person name="Henrissat B."/>
            <person name="Martin F."/>
            <person name="Cullen D."/>
            <person name="Hibbett D.S."/>
            <person name="Grigoriev I.V."/>
        </authorList>
    </citation>
    <scope>NUCLEOTIDE SEQUENCE [LARGE SCALE GENOMIC DNA]</scope>
    <source>
        <strain evidence="3">FD-172 SS1</strain>
    </source>
</reference>
<sequence length="683" mass="72849">MQPLLTLHHHHPSSLRKMSLPSPSPDAPAPRLTTRRGSLAAGDPFARHAEESAPRGGASRITIVRAPPSAAVEDDSPRARAHVRRSSWGSNHSNSSIGSSNSVAGTRLSFAFSSFTPISKPGRPASPGSSSPPPPRSPGALGRSHRTLSNPSLATSFSRQPKLTPQQVYDLAVTSANAPPHAAAQDPTALEPATFTALPQTIYLPFMNRGEEVDTLLRTPPTSRLFSLLEALFTSPSASNPEQESASIEKGEHPEQIESVPEYLRPDTDPTKWSFATLHAFLLTPREQISDKKWVNLCRTCVKARSEALWERFKAALGVPAELEFDDDDDEDEEQEDYPQVDDDEREHALDMERLTKEFEGQDLTHSPIGVSPSPSGVAPSSRPLSNVLIEPIFSPPSTTASSPVTHFRGLHGAPPSASGGRPSFGAMGGLREGLQEEDEDEAANVEEETAAKPEERPATPPRAQHIHALQIHTARLPSVMHRSSSMSHPSLSSSAVGSSSTGTTAKRAPSFTSTHSFTSSNVPRSVRLGLGPLALSMSRAGSTTGGAAPKSRRGSRRGSLASMGSFEADLEEEEEEESAFHPIQERGPGNPLFPSSFAGLSVGPTLSANNPTLRSPPPPVPSAYPGHGGSRSQHPASAPGAIPRRGRRPGSWAHAFTTMDELDKNEWEYAVTVASSSDGGRL</sequence>
<feature type="compositionally biased region" description="Basic and acidic residues" evidence="1">
    <location>
        <begin position="247"/>
        <end position="256"/>
    </location>
</feature>
<gene>
    <name evidence="2" type="ORF">BOTBODRAFT_190114</name>
</gene>
<feature type="compositionally biased region" description="Acidic residues" evidence="1">
    <location>
        <begin position="569"/>
        <end position="578"/>
    </location>
</feature>
<dbReference type="HOGENOM" id="CLU_014635_0_0_1"/>
<dbReference type="EMBL" id="KL198062">
    <property type="protein sequence ID" value="KDQ10944.1"/>
    <property type="molecule type" value="Genomic_DNA"/>
</dbReference>
<keyword evidence="3" id="KW-1185">Reference proteome</keyword>
<feature type="compositionally biased region" description="Polar residues" evidence="1">
    <location>
        <begin position="147"/>
        <end position="163"/>
    </location>
</feature>
<feature type="compositionally biased region" description="Low complexity" evidence="1">
    <location>
        <begin position="86"/>
        <end position="101"/>
    </location>
</feature>
<evidence type="ECO:0000313" key="3">
    <source>
        <dbReference type="Proteomes" id="UP000027195"/>
    </source>
</evidence>
<evidence type="ECO:0000256" key="1">
    <source>
        <dbReference type="SAM" id="MobiDB-lite"/>
    </source>
</evidence>
<feature type="region of interest" description="Disordered" evidence="1">
    <location>
        <begin position="480"/>
        <end position="526"/>
    </location>
</feature>
<evidence type="ECO:0000313" key="2">
    <source>
        <dbReference type="EMBL" id="KDQ10944.1"/>
    </source>
</evidence>
<feature type="compositionally biased region" description="Low complexity" evidence="1">
    <location>
        <begin position="511"/>
        <end position="521"/>
    </location>
</feature>
<dbReference type="Proteomes" id="UP000027195">
    <property type="component" value="Unassembled WGS sequence"/>
</dbReference>
<feature type="compositionally biased region" description="Acidic residues" evidence="1">
    <location>
        <begin position="436"/>
        <end position="449"/>
    </location>
</feature>
<protein>
    <submittedName>
        <fullName evidence="2">Uncharacterized protein</fullName>
    </submittedName>
</protein>
<name>A0A067M5X4_BOTB1</name>